<accession>A0A2M8W0B5</accession>
<dbReference type="EMBL" id="PGTY01000004">
    <property type="protein sequence ID" value="PJI84366.1"/>
    <property type="molecule type" value="Genomic_DNA"/>
</dbReference>
<comment type="catalytic activity">
    <reaction evidence="9 10">
        <text>L-threonyl-[protein] + FAD = FMN-L-threonyl-[protein] + AMP + H(+)</text>
        <dbReference type="Rhea" id="RHEA:36847"/>
        <dbReference type="Rhea" id="RHEA-COMP:11060"/>
        <dbReference type="Rhea" id="RHEA-COMP:11061"/>
        <dbReference type="ChEBI" id="CHEBI:15378"/>
        <dbReference type="ChEBI" id="CHEBI:30013"/>
        <dbReference type="ChEBI" id="CHEBI:57692"/>
        <dbReference type="ChEBI" id="CHEBI:74257"/>
        <dbReference type="ChEBI" id="CHEBI:456215"/>
        <dbReference type="EC" id="2.7.1.180"/>
    </reaction>
</comment>
<evidence type="ECO:0000256" key="6">
    <source>
        <dbReference type="ARBA" id="ARBA00022827"/>
    </source>
</evidence>
<feature type="signal peptide" evidence="12">
    <location>
        <begin position="1"/>
        <end position="25"/>
    </location>
</feature>
<dbReference type="InterPro" id="IPR006311">
    <property type="entry name" value="TAT_signal"/>
</dbReference>
<evidence type="ECO:0000256" key="2">
    <source>
        <dbReference type="ARBA" id="ARBA00016337"/>
    </source>
</evidence>
<keyword evidence="6 10" id="KW-0274">FAD</keyword>
<feature type="binding site" evidence="11">
    <location>
        <position position="271"/>
    </location>
    <ligand>
        <name>Mg(2+)</name>
        <dbReference type="ChEBI" id="CHEBI:18420"/>
    </ligand>
</feature>
<keyword evidence="7 10" id="KW-0460">Magnesium</keyword>
<dbReference type="GO" id="GO:0046872">
    <property type="term" value="F:metal ion binding"/>
    <property type="evidence" value="ECO:0007669"/>
    <property type="project" value="UniProtKB-UniRule"/>
</dbReference>
<keyword evidence="13" id="KW-0449">Lipoprotein</keyword>
<dbReference type="EC" id="2.7.1.180" evidence="1 10"/>
<evidence type="ECO:0000256" key="10">
    <source>
        <dbReference type="PIRNR" id="PIRNR006268"/>
    </source>
</evidence>
<dbReference type="PIRSF" id="PIRSF006268">
    <property type="entry name" value="ApbE"/>
    <property type="match status" value="1"/>
</dbReference>
<evidence type="ECO:0000256" key="1">
    <source>
        <dbReference type="ARBA" id="ARBA00011955"/>
    </source>
</evidence>
<gene>
    <name evidence="13" type="ORF">BC777_3424</name>
</gene>
<name>A0A2M8W0B5_9RHOB</name>
<dbReference type="PANTHER" id="PTHR30040:SF2">
    <property type="entry name" value="FAD:PROTEIN FMN TRANSFERASE"/>
    <property type="match status" value="1"/>
</dbReference>
<comment type="cofactor">
    <cofactor evidence="11">
        <name>Mg(2+)</name>
        <dbReference type="ChEBI" id="CHEBI:18420"/>
    </cofactor>
    <cofactor evidence="11">
        <name>Mn(2+)</name>
        <dbReference type="ChEBI" id="CHEBI:29035"/>
    </cofactor>
    <text evidence="11">Magnesium. Can also use manganese.</text>
</comment>
<evidence type="ECO:0000256" key="4">
    <source>
        <dbReference type="ARBA" id="ARBA00022679"/>
    </source>
</evidence>
<sequence length="320" mass="33375">MTLNRRDMLFGLTAAGLTLPNSASAATNVIGGHAFGSTWRVVADTRTDPALIRSTMQTVIDQTDMEMSPYRTTSDLTRFNTSIALEHSNMPQALCDVTVKALSIAALTGGAFDPTVGPIVSRYGFGPIEGAQGTFKDITVSGDVIVKASPSLTLDLCGIAKGHALDQIIARLSDVGVTQVLVEVGGEVMTLGHHPDGRAWQVAITDPIAQDFRALHLLDLQGFALATSGHAENGVSGAVETSHIINPYYMRPAATSLASVSVLAQTALEADAFATALCAAGPTDGVALAQKLDIAALFVTDGIDAPERTMTGTFAQHILS</sequence>
<proteinExistence type="inferred from homology"/>
<dbReference type="PANTHER" id="PTHR30040">
    <property type="entry name" value="THIAMINE BIOSYNTHESIS LIPOPROTEIN APBE"/>
    <property type="match status" value="1"/>
</dbReference>
<evidence type="ECO:0000256" key="8">
    <source>
        <dbReference type="ARBA" id="ARBA00031306"/>
    </source>
</evidence>
<keyword evidence="5 10" id="KW-0479">Metal-binding</keyword>
<evidence type="ECO:0000256" key="9">
    <source>
        <dbReference type="ARBA" id="ARBA00048540"/>
    </source>
</evidence>
<dbReference type="SUPFAM" id="SSF143631">
    <property type="entry name" value="ApbE-like"/>
    <property type="match status" value="1"/>
</dbReference>
<evidence type="ECO:0000313" key="13">
    <source>
        <dbReference type="EMBL" id="PJI84366.1"/>
    </source>
</evidence>
<evidence type="ECO:0000256" key="3">
    <source>
        <dbReference type="ARBA" id="ARBA00022630"/>
    </source>
</evidence>
<protein>
    <recommendedName>
        <fullName evidence="2 10">FAD:protein FMN transferase</fullName>
        <ecNumber evidence="1 10">2.7.1.180</ecNumber>
    </recommendedName>
    <alternativeName>
        <fullName evidence="8 10">Flavin transferase</fullName>
    </alternativeName>
</protein>
<organism evidence="13 14">
    <name type="scientific">Yoonia maricola</name>
    <dbReference type="NCBI Taxonomy" id="420999"/>
    <lineage>
        <taxon>Bacteria</taxon>
        <taxon>Pseudomonadati</taxon>
        <taxon>Pseudomonadota</taxon>
        <taxon>Alphaproteobacteria</taxon>
        <taxon>Rhodobacterales</taxon>
        <taxon>Paracoccaceae</taxon>
        <taxon>Yoonia</taxon>
    </lineage>
</organism>
<comment type="caution">
    <text evidence="13">The sequence shown here is derived from an EMBL/GenBank/DDBJ whole genome shotgun (WGS) entry which is preliminary data.</text>
</comment>
<evidence type="ECO:0000256" key="11">
    <source>
        <dbReference type="PIRSR" id="PIRSR006268-2"/>
    </source>
</evidence>
<evidence type="ECO:0000256" key="12">
    <source>
        <dbReference type="SAM" id="SignalP"/>
    </source>
</evidence>
<dbReference type="OrthoDB" id="9778595at2"/>
<dbReference type="RefSeq" id="WP_100369372.1">
    <property type="nucleotide sequence ID" value="NZ_PGTY01000004.1"/>
</dbReference>
<dbReference type="Proteomes" id="UP000228531">
    <property type="component" value="Unassembled WGS sequence"/>
</dbReference>
<reference evidence="13 14" key="1">
    <citation type="submission" date="2017-11" db="EMBL/GenBank/DDBJ databases">
        <title>Genomic Encyclopedia of Archaeal and Bacterial Type Strains, Phase II (KMG-II): From Individual Species to Whole Genera.</title>
        <authorList>
            <person name="Goeker M."/>
        </authorList>
    </citation>
    <scope>NUCLEOTIDE SEQUENCE [LARGE SCALE GENOMIC DNA]</scope>
    <source>
        <strain evidence="13 14">DSM 29128</strain>
    </source>
</reference>
<feature type="binding site" evidence="11">
    <location>
        <position position="275"/>
    </location>
    <ligand>
        <name>Mg(2+)</name>
        <dbReference type="ChEBI" id="CHEBI:18420"/>
    </ligand>
</feature>
<dbReference type="InterPro" id="IPR024932">
    <property type="entry name" value="ApbE"/>
</dbReference>
<feature type="binding site" evidence="11">
    <location>
        <position position="158"/>
    </location>
    <ligand>
        <name>Mg(2+)</name>
        <dbReference type="ChEBI" id="CHEBI:18420"/>
    </ligand>
</feature>
<evidence type="ECO:0000313" key="14">
    <source>
        <dbReference type="Proteomes" id="UP000228531"/>
    </source>
</evidence>
<dbReference type="Gene3D" id="3.10.520.10">
    <property type="entry name" value="ApbE-like domains"/>
    <property type="match status" value="1"/>
</dbReference>
<feature type="chain" id="PRO_5039950744" description="FAD:protein FMN transferase" evidence="12">
    <location>
        <begin position="26"/>
        <end position="320"/>
    </location>
</feature>
<dbReference type="InterPro" id="IPR003374">
    <property type="entry name" value="ApbE-like_sf"/>
</dbReference>
<dbReference type="PROSITE" id="PS51318">
    <property type="entry name" value="TAT"/>
    <property type="match status" value="1"/>
</dbReference>
<keyword evidence="12" id="KW-0732">Signal</keyword>
<evidence type="ECO:0000256" key="5">
    <source>
        <dbReference type="ARBA" id="ARBA00022723"/>
    </source>
</evidence>
<keyword evidence="4 10" id="KW-0808">Transferase</keyword>
<keyword evidence="14" id="KW-1185">Reference proteome</keyword>
<comment type="similarity">
    <text evidence="10">Belongs to the ApbE family.</text>
</comment>
<dbReference type="GO" id="GO:0016740">
    <property type="term" value="F:transferase activity"/>
    <property type="evidence" value="ECO:0007669"/>
    <property type="project" value="UniProtKB-UniRule"/>
</dbReference>
<keyword evidence="3 10" id="KW-0285">Flavoprotein</keyword>
<dbReference type="AlphaFoldDB" id="A0A2M8W0B5"/>
<evidence type="ECO:0000256" key="7">
    <source>
        <dbReference type="ARBA" id="ARBA00022842"/>
    </source>
</evidence>
<dbReference type="Pfam" id="PF02424">
    <property type="entry name" value="ApbE"/>
    <property type="match status" value="1"/>
</dbReference>